<dbReference type="Pfam" id="PF13480">
    <property type="entry name" value="Acetyltransf_6"/>
    <property type="match status" value="1"/>
</dbReference>
<dbReference type="STRING" id="288768.SAMEA3906486_01341"/>
<accession>A0A157S9U4</accession>
<evidence type="ECO:0000313" key="3">
    <source>
        <dbReference type="Proteomes" id="UP000076848"/>
    </source>
</evidence>
<gene>
    <name evidence="2" type="ORF">SAMEA3906486_01341</name>
</gene>
<dbReference type="AlphaFoldDB" id="A0A157S9U4"/>
<dbReference type="SUPFAM" id="SSF55729">
    <property type="entry name" value="Acyl-CoA N-acyltransferases (Nat)"/>
    <property type="match status" value="1"/>
</dbReference>
<organism evidence="2 3">
    <name type="scientific">Bordetella ansorpii</name>
    <dbReference type="NCBI Taxonomy" id="288768"/>
    <lineage>
        <taxon>Bacteria</taxon>
        <taxon>Pseudomonadati</taxon>
        <taxon>Pseudomonadota</taxon>
        <taxon>Betaproteobacteria</taxon>
        <taxon>Burkholderiales</taxon>
        <taxon>Alcaligenaceae</taxon>
        <taxon>Bordetella</taxon>
    </lineage>
</organism>
<dbReference type="RefSeq" id="WP_066124922.1">
    <property type="nucleotide sequence ID" value="NZ_FKIF01000002.1"/>
</dbReference>
<name>A0A157S9U4_9BORD</name>
<dbReference type="Proteomes" id="UP000076848">
    <property type="component" value="Unassembled WGS sequence"/>
</dbReference>
<dbReference type="EMBL" id="FKIF01000002">
    <property type="protein sequence ID" value="SAI67134.1"/>
    <property type="molecule type" value="Genomic_DNA"/>
</dbReference>
<dbReference type="OrthoDB" id="9773932at2"/>
<protein>
    <submittedName>
        <fullName evidence="2">Uncharacterized protein involved in methicillin resistance</fullName>
    </submittedName>
</protein>
<feature type="domain" description="BioF2-like acetyltransferase" evidence="1">
    <location>
        <begin position="162"/>
        <end position="286"/>
    </location>
</feature>
<evidence type="ECO:0000259" key="1">
    <source>
        <dbReference type="Pfam" id="PF13480"/>
    </source>
</evidence>
<evidence type="ECO:0000313" key="2">
    <source>
        <dbReference type="EMBL" id="SAI67134.1"/>
    </source>
</evidence>
<dbReference type="InterPro" id="IPR016181">
    <property type="entry name" value="Acyl_CoA_acyltransferase"/>
</dbReference>
<sequence>MSLEIKPYGPDEEGAWDRFCGLSPNATLLHTRRFLSYHGDRFTDRSLLILRDGELAGVLPAAELPSDHATVASHPGATYGGIVHQGQLRGAAMIDALSAVARYYASQGYQRLQYKPVPHIYCRRPSQDDLYALFRLDAARVRTDLSCAIDLMDRGDISKRRLRSRKKAAAAVTLSADSGLLAPLWHVLAGNLARKHDAWPVHSLEELALLHSRFPEHIQVRCALVDGQVEAGVVFFNAAPAWHAQYIAASERGYDVCALDAVFAASIAEADQTGARYFDFGTSNEHAGRVLNDGLYRFKSEFGGSGVAHDYYEIELAGHG</sequence>
<proteinExistence type="predicted"/>
<keyword evidence="3" id="KW-1185">Reference proteome</keyword>
<reference evidence="2 3" key="1">
    <citation type="submission" date="2016-04" db="EMBL/GenBank/DDBJ databases">
        <authorList>
            <consortium name="Pathogen Informatics"/>
        </authorList>
    </citation>
    <scope>NUCLEOTIDE SEQUENCE [LARGE SCALE GENOMIC DNA]</scope>
    <source>
        <strain evidence="2 3">H050680373</strain>
    </source>
</reference>
<dbReference type="Gene3D" id="3.40.630.30">
    <property type="match status" value="1"/>
</dbReference>
<dbReference type="InterPro" id="IPR038740">
    <property type="entry name" value="BioF2-like_GNAT_dom"/>
</dbReference>